<name>A0AAN9A631_HALRR</name>
<keyword evidence="3" id="KW-1185">Reference proteome</keyword>
<dbReference type="InterPro" id="IPR029058">
    <property type="entry name" value="AB_hydrolase_fold"/>
</dbReference>
<evidence type="ECO:0000313" key="3">
    <source>
        <dbReference type="Proteomes" id="UP001381693"/>
    </source>
</evidence>
<reference evidence="2 3" key="1">
    <citation type="submission" date="2023-11" db="EMBL/GenBank/DDBJ databases">
        <title>Halocaridina rubra genome assembly.</title>
        <authorList>
            <person name="Smith C."/>
        </authorList>
    </citation>
    <scope>NUCLEOTIDE SEQUENCE [LARGE SCALE GENOMIC DNA]</scope>
    <source>
        <strain evidence="2">EP-1</strain>
        <tissue evidence="2">Whole</tissue>
    </source>
</reference>
<feature type="region of interest" description="Disordered" evidence="1">
    <location>
        <begin position="1"/>
        <end position="41"/>
    </location>
</feature>
<dbReference type="InterPro" id="IPR008547">
    <property type="entry name" value="DUF829_TMEM53"/>
</dbReference>
<dbReference type="Pfam" id="PF05705">
    <property type="entry name" value="DUF829"/>
    <property type="match status" value="1"/>
</dbReference>
<dbReference type="PANTHER" id="PTHR20908">
    <property type="entry name" value="LD15586P"/>
    <property type="match status" value="1"/>
</dbReference>
<dbReference type="PANTHER" id="PTHR20908:SF1">
    <property type="entry name" value="LD15586P"/>
    <property type="match status" value="1"/>
</dbReference>
<comment type="caution">
    <text evidence="2">The sequence shown here is derived from an EMBL/GenBank/DDBJ whole genome shotgun (WGS) entry which is preliminary data.</text>
</comment>
<feature type="compositionally biased region" description="Low complexity" evidence="1">
    <location>
        <begin position="13"/>
        <end position="35"/>
    </location>
</feature>
<sequence length="390" mass="44729">MSSSSRLRKRLPSSRLSNRLPSSRLSNRLPSSRLSNRPRHKDNSGEIRILLLENSVQKTNKVNDMLVCGRLGVIGVRGGVALKTVSEVQYSTPLAVRVCAAPTVLSSVQYRNLHSVKFSRNLEFFSASDVKLPQHTIRLESVLGDKNRPMTILYAWLMSKGKHIEKYVKFYNNLGIDVLRVRVTPFDLLRPTRGTQLLADEVLQFLHVNECHKPLMIHGFSVGGYVFSEVMVKIEQNYQHHGHLLNRFVGQVWDSVADLQQIPYGTSKALTDNVTLQKSMQKYLEWFLKVRYNSATRHYEKAREMYMSNYLGVPGLFFVSDNDLVATPEIVGVAIKNWEDKGFPVYYKCWKGSKHVSHYSKYPKEYEDFLLTFMERIGMIEPARQSASSF</sequence>
<accession>A0AAN9A631</accession>
<proteinExistence type="predicted"/>
<feature type="compositionally biased region" description="Basic residues" evidence="1">
    <location>
        <begin position="1"/>
        <end position="12"/>
    </location>
</feature>
<dbReference type="Proteomes" id="UP001381693">
    <property type="component" value="Unassembled WGS sequence"/>
</dbReference>
<dbReference type="AlphaFoldDB" id="A0AAN9A631"/>
<evidence type="ECO:0000256" key="1">
    <source>
        <dbReference type="SAM" id="MobiDB-lite"/>
    </source>
</evidence>
<gene>
    <name evidence="2" type="ORF">SK128_014243</name>
</gene>
<protein>
    <submittedName>
        <fullName evidence="2">Uncharacterized protein</fullName>
    </submittedName>
</protein>
<dbReference type="GO" id="GO:0017171">
    <property type="term" value="F:serine hydrolase activity"/>
    <property type="evidence" value="ECO:0007669"/>
    <property type="project" value="TreeGrafter"/>
</dbReference>
<dbReference type="SUPFAM" id="SSF53474">
    <property type="entry name" value="alpha/beta-Hydrolases"/>
    <property type="match status" value="1"/>
</dbReference>
<organism evidence="2 3">
    <name type="scientific">Halocaridina rubra</name>
    <name type="common">Hawaiian red shrimp</name>
    <dbReference type="NCBI Taxonomy" id="373956"/>
    <lineage>
        <taxon>Eukaryota</taxon>
        <taxon>Metazoa</taxon>
        <taxon>Ecdysozoa</taxon>
        <taxon>Arthropoda</taxon>
        <taxon>Crustacea</taxon>
        <taxon>Multicrustacea</taxon>
        <taxon>Malacostraca</taxon>
        <taxon>Eumalacostraca</taxon>
        <taxon>Eucarida</taxon>
        <taxon>Decapoda</taxon>
        <taxon>Pleocyemata</taxon>
        <taxon>Caridea</taxon>
        <taxon>Atyoidea</taxon>
        <taxon>Atyidae</taxon>
        <taxon>Halocaridina</taxon>
    </lineage>
</organism>
<evidence type="ECO:0000313" key="2">
    <source>
        <dbReference type="EMBL" id="KAK7081996.1"/>
    </source>
</evidence>
<dbReference type="Gene3D" id="3.40.50.1820">
    <property type="entry name" value="alpha/beta hydrolase"/>
    <property type="match status" value="1"/>
</dbReference>
<dbReference type="EMBL" id="JAXCGZ010004276">
    <property type="protein sequence ID" value="KAK7081996.1"/>
    <property type="molecule type" value="Genomic_DNA"/>
</dbReference>